<keyword evidence="3" id="KW-0378">Hydrolase</keyword>
<comment type="catalytic activity">
    <reaction evidence="4">
        <text>adenine + H2O + H(+) = hypoxanthine + NH4(+)</text>
        <dbReference type="Rhea" id="RHEA:23688"/>
        <dbReference type="ChEBI" id="CHEBI:15377"/>
        <dbReference type="ChEBI" id="CHEBI:15378"/>
        <dbReference type="ChEBI" id="CHEBI:16708"/>
        <dbReference type="ChEBI" id="CHEBI:17368"/>
        <dbReference type="ChEBI" id="CHEBI:28938"/>
        <dbReference type="EC" id="3.5.4.2"/>
    </reaction>
</comment>
<dbReference type="InterPro" id="IPR006680">
    <property type="entry name" value="Amidohydro-rel"/>
</dbReference>
<evidence type="ECO:0000259" key="5">
    <source>
        <dbReference type="Pfam" id="PF01979"/>
    </source>
</evidence>
<evidence type="ECO:0000256" key="4">
    <source>
        <dbReference type="ARBA" id="ARBA00047720"/>
    </source>
</evidence>
<dbReference type="GO" id="GO:0000034">
    <property type="term" value="F:adenine deaminase activity"/>
    <property type="evidence" value="ECO:0007669"/>
    <property type="project" value="UniProtKB-EC"/>
</dbReference>
<evidence type="ECO:0000313" key="8">
    <source>
        <dbReference type="Proteomes" id="UP000281498"/>
    </source>
</evidence>
<protein>
    <recommendedName>
        <fullName evidence="2">adenine deaminase</fullName>
        <ecNumber evidence="2">3.5.4.2</ecNumber>
    </recommendedName>
</protein>
<sequence length="582" mass="66228">MIKGFSHYWTKKQIRDQLAVVQGKKAPTMVVTNTTYLNSYRKTWMQGNIWIHRDRIVYVGEAMPAAQNDTEFVDASGKYVVPGYIEHHAHPFQLYNPLSLAKYAAERGTTTLINDNLPFFFHSTNKQALSLLDDIQKTPATMLWWVRYDAQTELKDNNDGFDYSNMKKWLEHPFVVQGGELTDWPSVLNGDDSILHWMQATKDVRKPIEGHFPGAGEKTLTQAAIIGVDGDHESMTADDVLKRLDVGMVASLRYSSIRPDLPRILKELHEKDFRQYDHLMMTTDGSPPHFMKHGFMEHLIQIAMDEGVPMIEAINMVTVNVATHFHMDDVLGMVAPGRIANLNFLQSKDNPMPTEVLAKGKWVRKDDKPCFPEIPFDWGEYGLGEMELDWDLTRNDFQFSMPLGVEMTNDVIMKPYQIDKDITMEELPENSDECFIILADRFGKWLVTTVVRGFAKNLYGFASSFSTTGDILLVGKSKQGLLDAFQELKNIKGGIVLLDRDRVVATVPLKIGGVLSSANLDEGLIDQEEQLRLALKERGYPHGDPIYSLLFFSSTHLPYVRITQKGIFDVKKKRVLFPSLMR</sequence>
<dbReference type="RefSeq" id="WP_110937299.1">
    <property type="nucleotide sequence ID" value="NZ_KZ614146.1"/>
</dbReference>
<evidence type="ECO:0000313" key="7">
    <source>
        <dbReference type="EMBL" id="RKL67214.1"/>
    </source>
</evidence>
<dbReference type="Pfam" id="PF01979">
    <property type="entry name" value="Amidohydro_1"/>
    <property type="match status" value="1"/>
</dbReference>
<feature type="domain" description="Adenine deaminase C-terminal" evidence="6">
    <location>
        <begin position="427"/>
        <end position="573"/>
    </location>
</feature>
<feature type="domain" description="Amidohydrolase-related" evidence="5">
    <location>
        <begin position="79"/>
        <end position="363"/>
    </location>
</feature>
<accession>A0A3A9K248</accession>
<dbReference type="PANTHER" id="PTHR11113:SF6">
    <property type="entry name" value="ADENINE DEAMINASE YERA-RELATED"/>
    <property type="match status" value="1"/>
</dbReference>
<comment type="similarity">
    <text evidence="1">Belongs to the metallo-dependent hydrolases superfamily. Adenine deaminase family.</text>
</comment>
<keyword evidence="8" id="KW-1185">Reference proteome</keyword>
<evidence type="ECO:0000256" key="1">
    <source>
        <dbReference type="ARBA" id="ARBA00006773"/>
    </source>
</evidence>
<dbReference type="SUPFAM" id="SSF51556">
    <property type="entry name" value="Metallo-dependent hydrolases"/>
    <property type="match status" value="1"/>
</dbReference>
<comment type="caution">
    <text evidence="7">The sequence shown here is derived from an EMBL/GenBank/DDBJ whole genome shotgun (WGS) entry which is preliminary data.</text>
</comment>
<dbReference type="Proteomes" id="UP000281498">
    <property type="component" value="Unassembled WGS sequence"/>
</dbReference>
<gene>
    <name evidence="7" type="ORF">CR203_11945</name>
</gene>
<dbReference type="EMBL" id="PDOE01000004">
    <property type="protein sequence ID" value="RKL67214.1"/>
    <property type="molecule type" value="Genomic_DNA"/>
</dbReference>
<dbReference type="Gene3D" id="3.20.20.140">
    <property type="entry name" value="Metal-dependent hydrolases"/>
    <property type="match status" value="1"/>
</dbReference>
<reference evidence="7 8" key="1">
    <citation type="submission" date="2017-10" db="EMBL/GenBank/DDBJ databases">
        <title>Bacillus sp. nov., a halophilic bacterium isolated from a Keqin Lake.</title>
        <authorList>
            <person name="Wang H."/>
        </authorList>
    </citation>
    <scope>NUCLEOTIDE SEQUENCE [LARGE SCALE GENOMIC DNA]</scope>
    <source>
        <strain evidence="7 8">KCTC 13187</strain>
    </source>
</reference>
<evidence type="ECO:0000259" key="6">
    <source>
        <dbReference type="Pfam" id="PF13382"/>
    </source>
</evidence>
<proteinExistence type="inferred from homology"/>
<dbReference type="PANTHER" id="PTHR11113">
    <property type="entry name" value="N-ACETYLGLUCOSAMINE-6-PHOSPHATE DEACETYLASE"/>
    <property type="match status" value="1"/>
</dbReference>
<dbReference type="InterPro" id="IPR011059">
    <property type="entry name" value="Metal-dep_hydrolase_composite"/>
</dbReference>
<evidence type="ECO:0000256" key="3">
    <source>
        <dbReference type="ARBA" id="ARBA00022801"/>
    </source>
</evidence>
<name>A0A3A9K248_9BACI</name>
<dbReference type="OrthoDB" id="9775607at2"/>
<dbReference type="AlphaFoldDB" id="A0A3A9K248"/>
<evidence type="ECO:0000256" key="2">
    <source>
        <dbReference type="ARBA" id="ARBA00012782"/>
    </source>
</evidence>
<dbReference type="Gene3D" id="2.30.40.10">
    <property type="entry name" value="Urease, subunit C, domain 1"/>
    <property type="match status" value="1"/>
</dbReference>
<organism evidence="7 8">
    <name type="scientific">Salipaludibacillus neizhouensis</name>
    <dbReference type="NCBI Taxonomy" id="885475"/>
    <lineage>
        <taxon>Bacteria</taxon>
        <taxon>Bacillati</taxon>
        <taxon>Bacillota</taxon>
        <taxon>Bacilli</taxon>
        <taxon>Bacillales</taxon>
        <taxon>Bacillaceae</taxon>
    </lineage>
</organism>
<dbReference type="InterPro" id="IPR026912">
    <property type="entry name" value="Adenine_deam_C"/>
</dbReference>
<dbReference type="InterPro" id="IPR032466">
    <property type="entry name" value="Metal_Hydrolase"/>
</dbReference>
<dbReference type="SUPFAM" id="SSF51338">
    <property type="entry name" value="Composite domain of metallo-dependent hydrolases"/>
    <property type="match status" value="1"/>
</dbReference>
<dbReference type="EC" id="3.5.4.2" evidence="2"/>
<dbReference type="Pfam" id="PF13382">
    <property type="entry name" value="Adenine_deam_C"/>
    <property type="match status" value="1"/>
</dbReference>